<dbReference type="PANTHER" id="PTHR47331">
    <property type="entry name" value="PHD-TYPE DOMAIN-CONTAINING PROTEIN"/>
    <property type="match status" value="1"/>
</dbReference>
<dbReference type="AlphaFoldDB" id="A0A7R8H1S8"/>
<dbReference type="InterPro" id="IPR036397">
    <property type="entry name" value="RNaseH_sf"/>
</dbReference>
<gene>
    <name evidence="2" type="ORF">LSAA_3665</name>
</gene>
<accession>A0A7R8H1S8</accession>
<proteinExistence type="predicted"/>
<evidence type="ECO:0000256" key="1">
    <source>
        <dbReference type="SAM" id="MobiDB-lite"/>
    </source>
</evidence>
<dbReference type="SUPFAM" id="SSF53098">
    <property type="entry name" value="Ribonuclease H-like"/>
    <property type="match status" value="1"/>
</dbReference>
<name>A0A7R8H1S8_LEPSM</name>
<dbReference type="Pfam" id="PF05380">
    <property type="entry name" value="Peptidase_A17"/>
    <property type="match status" value="1"/>
</dbReference>
<evidence type="ECO:0000313" key="3">
    <source>
        <dbReference type="Proteomes" id="UP000675881"/>
    </source>
</evidence>
<dbReference type="PANTHER" id="PTHR47331:SF2">
    <property type="match status" value="1"/>
</dbReference>
<evidence type="ECO:0000313" key="2">
    <source>
        <dbReference type="EMBL" id="CAF2815691.1"/>
    </source>
</evidence>
<dbReference type="OrthoDB" id="5973968at2759"/>
<dbReference type="Proteomes" id="UP000675881">
    <property type="component" value="Chromosome 12"/>
</dbReference>
<feature type="compositionally biased region" description="Basic and acidic residues" evidence="1">
    <location>
        <begin position="436"/>
        <end position="452"/>
    </location>
</feature>
<feature type="compositionally biased region" description="Basic residues" evidence="1">
    <location>
        <begin position="453"/>
        <end position="469"/>
    </location>
</feature>
<keyword evidence="3" id="KW-1185">Reference proteome</keyword>
<feature type="region of interest" description="Disordered" evidence="1">
    <location>
        <begin position="428"/>
        <end position="469"/>
    </location>
</feature>
<dbReference type="EMBL" id="HG994591">
    <property type="protein sequence ID" value="CAF2815691.1"/>
    <property type="molecule type" value="Genomic_DNA"/>
</dbReference>
<dbReference type="GO" id="GO:0003676">
    <property type="term" value="F:nucleic acid binding"/>
    <property type="evidence" value="ECO:0007669"/>
    <property type="project" value="InterPro"/>
</dbReference>
<reference evidence="2" key="1">
    <citation type="submission" date="2021-02" db="EMBL/GenBank/DDBJ databases">
        <authorList>
            <person name="Bekaert M."/>
        </authorList>
    </citation>
    <scope>NUCLEOTIDE SEQUENCE</scope>
    <source>
        <strain evidence="2">IoA-00</strain>
    </source>
</reference>
<dbReference type="InterPro" id="IPR012337">
    <property type="entry name" value="RNaseH-like_sf"/>
</dbReference>
<protein>
    <submittedName>
        <fullName evidence="2">(salmon louse) hypothetical protein</fullName>
    </submittedName>
</protein>
<dbReference type="InterPro" id="IPR008042">
    <property type="entry name" value="Retrotrans_Pao"/>
</dbReference>
<organism evidence="2 3">
    <name type="scientific">Lepeophtheirus salmonis</name>
    <name type="common">Salmon louse</name>
    <name type="synonym">Caligus salmonis</name>
    <dbReference type="NCBI Taxonomy" id="72036"/>
    <lineage>
        <taxon>Eukaryota</taxon>
        <taxon>Metazoa</taxon>
        <taxon>Ecdysozoa</taxon>
        <taxon>Arthropoda</taxon>
        <taxon>Crustacea</taxon>
        <taxon>Multicrustacea</taxon>
        <taxon>Hexanauplia</taxon>
        <taxon>Copepoda</taxon>
        <taxon>Siphonostomatoida</taxon>
        <taxon>Caligidae</taxon>
        <taxon>Lepeophtheirus</taxon>
    </lineage>
</organism>
<sequence length="469" mass="53896">MLELASKPKFNLVWTFFCSISKKKGYINVSTDRRPFLWFFFLRGHSLRLTLRKLLSQVHTESFKENIENLVKEKLSFAASRYSKFEKITYINEILPLRAVADWKALILAKEEEHERKRISVFPRYNGGSIKVLAVFGDASKVGMVVTAYLIIKIEEGKKLSQLVYSKSPLIQKALSEKGKLEDMLKITRAELVALTVAVTIANYIQKALKPIVYPHLPSKECYMCPWRNIEIDYLGPKDCKHQCYVAYGNRCHHPPRFKVWMALFTCLHTSAIHVEIIESRSTREFIQNLRKCIGLYGKPEIIYCDNSRNFVTSNKQLQTLKNMDFNKVQEENYSGEYIEWKFSTSEAPWTNQFTEPEMDDNSKEVGNLNSDNGCVGSGWQILKVTKTKGLITPKGGTYPSSIGGKEAITATSESVLIPLQRLEDAEEYSTGYTEELSRKDSDNREPLEEAGKRRHHRGYYKTLSKGKF</sequence>
<dbReference type="Gene3D" id="3.30.420.10">
    <property type="entry name" value="Ribonuclease H-like superfamily/Ribonuclease H"/>
    <property type="match status" value="1"/>
</dbReference>